<dbReference type="AlphaFoldDB" id="A0A5X8EAU0"/>
<reference evidence="1" key="1">
    <citation type="submission" date="2019-01" db="EMBL/GenBank/DDBJ databases">
        <authorList>
            <person name="Ashton P.M."/>
            <person name="Dallman T."/>
            <person name="Nair S."/>
            <person name="De Pinna E."/>
            <person name="Peters T."/>
            <person name="Grant K."/>
        </authorList>
    </citation>
    <scope>NUCLEOTIDE SEQUENCE</scope>
    <source>
        <strain evidence="1">623198</strain>
    </source>
</reference>
<accession>A0A5X8EAU0</accession>
<organism evidence="1">
    <name type="scientific">Salmonella anatum</name>
    <dbReference type="NCBI Taxonomy" id="58712"/>
    <lineage>
        <taxon>Bacteria</taxon>
        <taxon>Pseudomonadati</taxon>
        <taxon>Pseudomonadota</taxon>
        <taxon>Gammaproteobacteria</taxon>
        <taxon>Enterobacterales</taxon>
        <taxon>Enterobacteriaceae</taxon>
        <taxon>Salmonella</taxon>
    </lineage>
</organism>
<evidence type="ECO:0000313" key="1">
    <source>
        <dbReference type="EMBL" id="ECA9356640.1"/>
    </source>
</evidence>
<protein>
    <submittedName>
        <fullName evidence="1">AsnC family protein</fullName>
    </submittedName>
</protein>
<comment type="caution">
    <text evidence="1">The sequence shown here is derived from an EMBL/GenBank/DDBJ whole genome shotgun (WGS) entry which is preliminary data.</text>
</comment>
<proteinExistence type="predicted"/>
<gene>
    <name evidence="1" type="ORF">ET894_16645</name>
</gene>
<name>A0A5X8EAU0_SALAN</name>
<sequence>MHLNTAHAAGFVQTDFYFSIIRPLYFSMKNILEIKSMNELRKHRIYSNSWTQNDEETLISLHSLMTYAEIGNILGKSESKIRKKAAYLREAGKLPCKRKPFSPEQDKFIRKNCRIMTIKEVARALKRPVSSIVNRARLLGISYFKCGDLYYKTKYPDSDVYLIRELRDSGLSFSEIAKKFEICPNSVQYLYHSRLTADYAIRREMLP</sequence>
<dbReference type="EMBL" id="AAHVYN010000008">
    <property type="protein sequence ID" value="ECA9356640.1"/>
    <property type="molecule type" value="Genomic_DNA"/>
</dbReference>